<dbReference type="Pfam" id="PF07859">
    <property type="entry name" value="Abhydrolase_3"/>
    <property type="match status" value="1"/>
</dbReference>
<dbReference type="GO" id="GO:0016787">
    <property type="term" value="F:hydrolase activity"/>
    <property type="evidence" value="ECO:0007669"/>
    <property type="project" value="UniProtKB-KW"/>
</dbReference>
<dbReference type="SUPFAM" id="SSF53474">
    <property type="entry name" value="alpha/beta-Hydrolases"/>
    <property type="match status" value="1"/>
</dbReference>
<evidence type="ECO:0000259" key="2">
    <source>
        <dbReference type="Pfam" id="PF07859"/>
    </source>
</evidence>
<sequence length="308" mass="34068">MTLNPQAKAFLDRMKALNLPEAWDLGAKARYGGHEEVDMAGPIEGGVRIDHRFISSATADLPIRIYTPEGPGPFNAFIYYHGGGWVFGHIDRYDAQLVSLAKKTNSVVVSVNYQKSPEHKFPIPHDDCYETLEWVAANGAYLNINVNKIGVGGDSAGGNLASGVALRARDEGKIKLAYQLLIYPANGLDFEAPSYINNAEGYGLSRRGMIWFWEQYLNEKDKNNPYALPHTAKSLAGLAPVVIITAEYDVLRDDGLLYAKKLKEAGNYVVHKDYEGHIHGFFSHGKYVDEGIAVRDFFATEINKILAS</sequence>
<dbReference type="InterPro" id="IPR013094">
    <property type="entry name" value="AB_hydrolase_3"/>
</dbReference>
<reference evidence="3" key="1">
    <citation type="submission" date="2020-05" db="EMBL/GenBank/DDBJ databases">
        <authorList>
            <person name="Chiriac C."/>
            <person name="Salcher M."/>
            <person name="Ghai R."/>
            <person name="Kavagutti S V."/>
        </authorList>
    </citation>
    <scope>NUCLEOTIDE SEQUENCE</scope>
</reference>
<organism evidence="3">
    <name type="scientific">freshwater metagenome</name>
    <dbReference type="NCBI Taxonomy" id="449393"/>
    <lineage>
        <taxon>unclassified sequences</taxon>
        <taxon>metagenomes</taxon>
        <taxon>ecological metagenomes</taxon>
    </lineage>
</organism>
<dbReference type="EMBL" id="CAFABD010000009">
    <property type="protein sequence ID" value="CAB4817145.1"/>
    <property type="molecule type" value="Genomic_DNA"/>
</dbReference>
<dbReference type="InterPro" id="IPR029058">
    <property type="entry name" value="AB_hydrolase_fold"/>
</dbReference>
<feature type="domain" description="Alpha/beta hydrolase fold-3" evidence="2">
    <location>
        <begin position="78"/>
        <end position="282"/>
    </location>
</feature>
<proteinExistence type="predicted"/>
<keyword evidence="1" id="KW-0378">Hydrolase</keyword>
<evidence type="ECO:0000313" key="3">
    <source>
        <dbReference type="EMBL" id="CAB4817145.1"/>
    </source>
</evidence>
<protein>
    <submittedName>
        <fullName evidence="3">Unannotated protein</fullName>
    </submittedName>
</protein>
<name>A0A6J6Z8R6_9ZZZZ</name>
<dbReference type="PANTHER" id="PTHR48081">
    <property type="entry name" value="AB HYDROLASE SUPERFAMILY PROTEIN C4A8.06C"/>
    <property type="match status" value="1"/>
</dbReference>
<evidence type="ECO:0000256" key="1">
    <source>
        <dbReference type="ARBA" id="ARBA00022801"/>
    </source>
</evidence>
<dbReference type="PANTHER" id="PTHR48081:SF8">
    <property type="entry name" value="ALPHA_BETA HYDROLASE FOLD-3 DOMAIN-CONTAINING PROTEIN-RELATED"/>
    <property type="match status" value="1"/>
</dbReference>
<dbReference type="Gene3D" id="3.40.50.1820">
    <property type="entry name" value="alpha/beta hydrolase"/>
    <property type="match status" value="1"/>
</dbReference>
<dbReference type="InterPro" id="IPR050300">
    <property type="entry name" value="GDXG_lipolytic_enzyme"/>
</dbReference>
<dbReference type="AlphaFoldDB" id="A0A6J6Z8R6"/>
<gene>
    <name evidence="3" type="ORF">UFOPK3166_00133</name>
</gene>
<accession>A0A6J6Z8R6</accession>